<dbReference type="InterPro" id="IPR006680">
    <property type="entry name" value="Amidohydro-rel"/>
</dbReference>
<dbReference type="FunFam" id="3.20.20.140:FF:000174">
    <property type="entry name" value="Dihydropyrimidinase-related protein 2"/>
    <property type="match status" value="1"/>
</dbReference>
<dbReference type="InterPro" id="IPR050138">
    <property type="entry name" value="DHOase/Allantoinase_Hydrolase"/>
</dbReference>
<feature type="domain" description="Amidohydrolase-related" evidence="2">
    <location>
        <begin position="3"/>
        <end position="367"/>
    </location>
</feature>
<comment type="similarity">
    <text evidence="1">Belongs to the metallo-dependent hydrolases superfamily. Hydantoinase/dihydropyrimidinase family.</text>
</comment>
<dbReference type="InterPro" id="IPR011059">
    <property type="entry name" value="Metal-dep_hydrolase_composite"/>
</dbReference>
<evidence type="ECO:0000259" key="2">
    <source>
        <dbReference type="Pfam" id="PF01979"/>
    </source>
</evidence>
<name>A0A3B1BZ68_9ZZZZ</name>
<dbReference type="PANTHER" id="PTHR43668:SF2">
    <property type="entry name" value="ALLANTOINASE"/>
    <property type="match status" value="1"/>
</dbReference>
<protein>
    <recommendedName>
        <fullName evidence="2">Amidohydrolase-related domain-containing protein</fullName>
    </recommendedName>
</protein>
<dbReference type="GO" id="GO:0005737">
    <property type="term" value="C:cytoplasm"/>
    <property type="evidence" value="ECO:0007669"/>
    <property type="project" value="TreeGrafter"/>
</dbReference>
<dbReference type="InterPro" id="IPR032466">
    <property type="entry name" value="Metal_Hydrolase"/>
</dbReference>
<reference evidence="3" key="1">
    <citation type="submission" date="2018-06" db="EMBL/GenBank/DDBJ databases">
        <authorList>
            <person name="Zhirakovskaya E."/>
        </authorList>
    </citation>
    <scope>NUCLEOTIDE SEQUENCE</scope>
</reference>
<dbReference type="EMBL" id="UOGD01000061">
    <property type="protein sequence ID" value="VAX16778.1"/>
    <property type="molecule type" value="Genomic_DNA"/>
</dbReference>
<organism evidence="3">
    <name type="scientific">hydrothermal vent metagenome</name>
    <dbReference type="NCBI Taxonomy" id="652676"/>
    <lineage>
        <taxon>unclassified sequences</taxon>
        <taxon>metagenomes</taxon>
        <taxon>ecological metagenomes</taxon>
    </lineage>
</organism>
<dbReference type="GO" id="GO:0004038">
    <property type="term" value="F:allantoinase activity"/>
    <property type="evidence" value="ECO:0007669"/>
    <property type="project" value="TreeGrafter"/>
</dbReference>
<evidence type="ECO:0000313" key="3">
    <source>
        <dbReference type="EMBL" id="VAX16778.1"/>
    </source>
</evidence>
<proteinExistence type="inferred from homology"/>
<dbReference type="GO" id="GO:0006145">
    <property type="term" value="P:purine nucleobase catabolic process"/>
    <property type="evidence" value="ECO:0007669"/>
    <property type="project" value="TreeGrafter"/>
</dbReference>
<dbReference type="SUPFAM" id="SSF51338">
    <property type="entry name" value="Composite domain of metallo-dependent hydrolases"/>
    <property type="match status" value="1"/>
</dbReference>
<dbReference type="Gene3D" id="2.30.40.10">
    <property type="entry name" value="Urease, subunit C, domain 1"/>
    <property type="match status" value="1"/>
</dbReference>
<dbReference type="Pfam" id="PF01979">
    <property type="entry name" value="Amidohydro_1"/>
    <property type="match status" value="1"/>
</dbReference>
<dbReference type="PANTHER" id="PTHR43668">
    <property type="entry name" value="ALLANTOINASE"/>
    <property type="match status" value="1"/>
</dbReference>
<dbReference type="AlphaFoldDB" id="A0A3B1BZ68"/>
<evidence type="ECO:0000256" key="1">
    <source>
        <dbReference type="ARBA" id="ARBA00008829"/>
    </source>
</evidence>
<accession>A0A3B1BZ68</accession>
<dbReference type="Gene3D" id="3.20.20.140">
    <property type="entry name" value="Metal-dependent hydrolases"/>
    <property type="match status" value="1"/>
</dbReference>
<sequence length="389" mass="43425">DDFEHGSTAAAYGGVTTVIDMPCTSLPPVTSVKNLNEKLEALKDRSLVDYVLWGGVRGDDFDNDINIQEQILELSEAGVAAFKAYLISGMTEFKDLTHEQMKLAMKYVSQTGKLLGVHAEDKLLVSSRRKTLKDKGINTWQAYCIARDIEAEEKAIANLIFIAQGIDIKVHIVHLSSETGLQLVKKAKVQGLYFSAETCPHYLYFTQDHFNDPKIKNYLKTAPPVKFENDRDALWNGLQNGDISFVTTDHAGCDPAEGKISDNFWEVYGGIPGVEHRVPFLFSEGFLKGKLTLEQTIKLLSTNAAAYFNLEKKGSLEVGKDADIVLINLWESEKILAKNMHSKGKYTPFEGIIFNTKVERTYLRGNVIADKESTSEDRIGYGEFIPVKI</sequence>
<feature type="non-terminal residue" evidence="3">
    <location>
        <position position="1"/>
    </location>
</feature>
<gene>
    <name evidence="3" type="ORF">MNBD_IGNAVI01-1367</name>
</gene>
<dbReference type="SUPFAM" id="SSF51556">
    <property type="entry name" value="Metallo-dependent hydrolases"/>
    <property type="match status" value="1"/>
</dbReference>